<keyword evidence="1" id="KW-0732">Signal</keyword>
<comment type="caution">
    <text evidence="5">The sequence shown here is derived from an EMBL/GenBank/DDBJ whole genome shotgun (WGS) entry which is preliminary data.</text>
</comment>
<feature type="domain" description="M23ase beta-sheet core" evidence="3">
    <location>
        <begin position="275"/>
        <end position="370"/>
    </location>
</feature>
<protein>
    <submittedName>
        <fullName evidence="5">Murein DD-endopeptidase MepM/ murein hydrolase activator NlpD</fullName>
    </submittedName>
</protein>
<evidence type="ECO:0000313" key="6">
    <source>
        <dbReference type="Proteomes" id="UP000767854"/>
    </source>
</evidence>
<dbReference type="CDD" id="cd12797">
    <property type="entry name" value="M23_peptidase"/>
    <property type="match status" value="1"/>
</dbReference>
<sequence length="377" mass="42365">MKQIKIYSVFLLIVTLLFSGTVFANDELKRRERELEELKEKMEALDAELDANESMQSETNRKIKNLNVEIKGLEKEIDGLDAEIALTEDRIVEKTGEIEVAEDKISDKNILLNERLRVMYKTGSIGYLEVLFGAEDFNDLLSRIDMIQKVLMHDQNLIQTLKAQRDDLAQKKLDLEHVKDELLSLFQDKVSKQDSLEIALNNLVGYKAQLLEDEVAMKEVEEQFLKEANDLTEIIKNLELAPVYVGGEMLWPVPGEYTITSPFGNRLHPITKQYKMHTGIDIGAPMNTSIVAAQTGTIVYANWYGGYGKTIIVDHGGGHTTLYAHLNQILGDVGSVVKKGDMIGKMGTTGVSTGSHLHFEVRINGDYVDPYPYITGN</sequence>
<organism evidence="5 6">
    <name type="scientific">Fusibacter tunisiensis</name>
    <dbReference type="NCBI Taxonomy" id="1008308"/>
    <lineage>
        <taxon>Bacteria</taxon>
        <taxon>Bacillati</taxon>
        <taxon>Bacillota</taxon>
        <taxon>Clostridia</taxon>
        <taxon>Eubacteriales</taxon>
        <taxon>Eubacteriales Family XII. Incertae Sedis</taxon>
        <taxon>Fusibacter</taxon>
    </lineage>
</organism>
<proteinExistence type="predicted"/>
<dbReference type="PANTHER" id="PTHR21666:SF289">
    <property type="entry name" value="L-ALA--D-GLU ENDOPEPTIDASE"/>
    <property type="match status" value="1"/>
</dbReference>
<gene>
    <name evidence="5" type="ORF">JOC49_001481</name>
</gene>
<feature type="coiled-coil region" evidence="2">
    <location>
        <begin position="21"/>
        <end position="104"/>
    </location>
</feature>
<name>A0ABS2MR94_9FIRM</name>
<dbReference type="RefSeq" id="WP_204663908.1">
    <property type="nucleotide sequence ID" value="NZ_JAFBDT010000010.1"/>
</dbReference>
<evidence type="ECO:0000259" key="3">
    <source>
        <dbReference type="Pfam" id="PF01551"/>
    </source>
</evidence>
<dbReference type="Gene3D" id="2.70.70.10">
    <property type="entry name" value="Glucose Permease (Domain IIA)"/>
    <property type="match status" value="1"/>
</dbReference>
<keyword evidence="5" id="KW-0378">Hydrolase</keyword>
<dbReference type="Gene3D" id="6.10.250.3150">
    <property type="match status" value="1"/>
</dbReference>
<reference evidence="5 6" key="1">
    <citation type="submission" date="2021-01" db="EMBL/GenBank/DDBJ databases">
        <title>Genomic Encyclopedia of Type Strains, Phase IV (KMG-IV): sequencing the most valuable type-strain genomes for metagenomic binning, comparative biology and taxonomic classification.</title>
        <authorList>
            <person name="Goeker M."/>
        </authorList>
    </citation>
    <scope>NUCLEOTIDE SEQUENCE [LARGE SCALE GENOMIC DNA]</scope>
    <source>
        <strain evidence="5 6">DSM 24436</strain>
    </source>
</reference>
<evidence type="ECO:0000256" key="1">
    <source>
        <dbReference type="ARBA" id="ARBA00022729"/>
    </source>
</evidence>
<dbReference type="InterPro" id="IPR016047">
    <property type="entry name" value="M23ase_b-sheet_dom"/>
</dbReference>
<evidence type="ECO:0000259" key="4">
    <source>
        <dbReference type="Pfam" id="PF24568"/>
    </source>
</evidence>
<dbReference type="Proteomes" id="UP000767854">
    <property type="component" value="Unassembled WGS sequence"/>
</dbReference>
<keyword evidence="6" id="KW-1185">Reference proteome</keyword>
<dbReference type="InterPro" id="IPR011055">
    <property type="entry name" value="Dup_hybrid_motif"/>
</dbReference>
<dbReference type="InterPro" id="IPR057309">
    <property type="entry name" value="PcsB_CC"/>
</dbReference>
<dbReference type="EMBL" id="JAFBDT010000010">
    <property type="protein sequence ID" value="MBM7561938.1"/>
    <property type="molecule type" value="Genomic_DNA"/>
</dbReference>
<evidence type="ECO:0000313" key="5">
    <source>
        <dbReference type="EMBL" id="MBM7561938.1"/>
    </source>
</evidence>
<dbReference type="Pfam" id="PF24568">
    <property type="entry name" value="CC_PcsB"/>
    <property type="match status" value="1"/>
</dbReference>
<feature type="domain" description="Peptidoglycan hydrolase PcsB coiled-coil" evidence="4">
    <location>
        <begin position="98"/>
        <end position="171"/>
    </location>
</feature>
<dbReference type="SUPFAM" id="SSF51261">
    <property type="entry name" value="Duplicated hybrid motif"/>
    <property type="match status" value="1"/>
</dbReference>
<dbReference type="GO" id="GO:0016787">
    <property type="term" value="F:hydrolase activity"/>
    <property type="evidence" value="ECO:0007669"/>
    <property type="project" value="UniProtKB-KW"/>
</dbReference>
<dbReference type="InterPro" id="IPR050570">
    <property type="entry name" value="Cell_wall_metabolism_enzyme"/>
</dbReference>
<accession>A0ABS2MR94</accession>
<keyword evidence="2" id="KW-0175">Coiled coil</keyword>
<dbReference type="PANTHER" id="PTHR21666">
    <property type="entry name" value="PEPTIDASE-RELATED"/>
    <property type="match status" value="1"/>
</dbReference>
<dbReference type="Pfam" id="PF01551">
    <property type="entry name" value="Peptidase_M23"/>
    <property type="match status" value="1"/>
</dbReference>
<evidence type="ECO:0000256" key="2">
    <source>
        <dbReference type="SAM" id="Coils"/>
    </source>
</evidence>